<evidence type="ECO:0000313" key="4">
    <source>
        <dbReference type="Proteomes" id="UP001319121"/>
    </source>
</evidence>
<dbReference type="KEGG" id="fku:FGKAn22_09990"/>
<organism evidence="3 4">
    <name type="scientific">Ferrigenium kumadai</name>
    <dbReference type="NCBI Taxonomy" id="1682490"/>
    <lineage>
        <taxon>Bacteria</taxon>
        <taxon>Pseudomonadati</taxon>
        <taxon>Pseudomonadota</taxon>
        <taxon>Betaproteobacteria</taxon>
        <taxon>Nitrosomonadales</taxon>
        <taxon>Gallionellaceae</taxon>
        <taxon>Ferrigenium</taxon>
    </lineage>
</organism>
<reference evidence="3 4" key="1">
    <citation type="submission" date="2019-03" db="EMBL/GenBank/DDBJ databases">
        <title>Complete genome sequence of Ferrigenium kumadai strain An22, a microaerophilic iron-oxidizing bacterium isolated from a paddy field soil.</title>
        <authorList>
            <person name="Watanabe T."/>
            <person name="Asakawa S."/>
        </authorList>
    </citation>
    <scope>NUCLEOTIDE SEQUENCE [LARGE SCALE GENOMIC DNA]</scope>
    <source>
        <strain evidence="3 4">An22</strain>
    </source>
</reference>
<gene>
    <name evidence="3" type="ORF">FGKAn22_09990</name>
</gene>
<name>A0AAN1W064_9PROT</name>
<accession>A0AAN1W064</accession>
<dbReference type="InterPro" id="IPR027392">
    <property type="entry name" value="TF_Znf"/>
</dbReference>
<feature type="region of interest" description="Disordered" evidence="1">
    <location>
        <begin position="46"/>
        <end position="87"/>
    </location>
</feature>
<evidence type="ECO:0000256" key="1">
    <source>
        <dbReference type="SAM" id="MobiDB-lite"/>
    </source>
</evidence>
<proteinExistence type="predicted"/>
<keyword evidence="4" id="KW-1185">Reference proteome</keyword>
<dbReference type="AlphaFoldDB" id="A0AAN1W064"/>
<protein>
    <recommendedName>
        <fullName evidence="2">Transcription factor zinc-finger domain-containing protein</fullName>
    </recommendedName>
</protein>
<dbReference type="EMBL" id="AP019536">
    <property type="protein sequence ID" value="BBI99306.1"/>
    <property type="molecule type" value="Genomic_DNA"/>
</dbReference>
<feature type="compositionally biased region" description="Basic and acidic residues" evidence="1">
    <location>
        <begin position="64"/>
        <end position="87"/>
    </location>
</feature>
<evidence type="ECO:0000259" key="2">
    <source>
        <dbReference type="Pfam" id="PF13453"/>
    </source>
</evidence>
<evidence type="ECO:0000313" key="3">
    <source>
        <dbReference type="EMBL" id="BBI99306.1"/>
    </source>
</evidence>
<feature type="domain" description="Transcription factor zinc-finger" evidence="2">
    <location>
        <begin position="2"/>
        <end position="42"/>
    </location>
</feature>
<dbReference type="RefSeq" id="WP_212786893.1">
    <property type="nucleotide sequence ID" value="NZ_AP019536.1"/>
</dbReference>
<sequence length="96" mass="11258">MKCPVCNVDLLMTDKQGVEIDYCPTCRGIWLDRGELEKLIERMSAAERSYEGRERQPHQSYGHPGHDKHGHEKHGHDQHGYSHGKQESIWHKMFDF</sequence>
<dbReference type="Proteomes" id="UP001319121">
    <property type="component" value="Chromosome"/>
</dbReference>
<dbReference type="Pfam" id="PF13453">
    <property type="entry name" value="Zn_ribbon_TFIIB"/>
    <property type="match status" value="1"/>
</dbReference>
<feature type="compositionally biased region" description="Basic and acidic residues" evidence="1">
    <location>
        <begin position="46"/>
        <end position="57"/>
    </location>
</feature>